<keyword evidence="5" id="KW-0378">Hydrolase</keyword>
<evidence type="ECO:0000256" key="6">
    <source>
        <dbReference type="ARBA" id="ARBA00022842"/>
    </source>
</evidence>
<evidence type="ECO:0000256" key="4">
    <source>
        <dbReference type="ARBA" id="ARBA00022723"/>
    </source>
</evidence>
<dbReference type="PANTHER" id="PTHR33653">
    <property type="entry name" value="RIBONUCLEASE VAPC2"/>
    <property type="match status" value="1"/>
</dbReference>
<dbReference type="RefSeq" id="WP_264512308.1">
    <property type="nucleotide sequence ID" value="NZ_JAPDDR010000003.1"/>
</dbReference>
<protein>
    <submittedName>
        <fullName evidence="9">Type II toxin-antitoxin system VapC family toxin</fullName>
    </submittedName>
</protein>
<evidence type="ECO:0000256" key="1">
    <source>
        <dbReference type="ARBA" id="ARBA00001946"/>
    </source>
</evidence>
<comment type="similarity">
    <text evidence="7">Belongs to the PINc/VapC protein family.</text>
</comment>
<evidence type="ECO:0000256" key="7">
    <source>
        <dbReference type="ARBA" id="ARBA00038093"/>
    </source>
</evidence>
<dbReference type="EMBL" id="JAPDDR010000003">
    <property type="protein sequence ID" value="MCW1913147.1"/>
    <property type="molecule type" value="Genomic_DNA"/>
</dbReference>
<dbReference type="SUPFAM" id="SSF88723">
    <property type="entry name" value="PIN domain-like"/>
    <property type="match status" value="1"/>
</dbReference>
<dbReference type="InterPro" id="IPR002716">
    <property type="entry name" value="PIN_dom"/>
</dbReference>
<evidence type="ECO:0000256" key="3">
    <source>
        <dbReference type="ARBA" id="ARBA00022722"/>
    </source>
</evidence>
<dbReference type="Pfam" id="PF01850">
    <property type="entry name" value="PIN"/>
    <property type="match status" value="1"/>
</dbReference>
<gene>
    <name evidence="9" type="ORF">OJ996_06165</name>
</gene>
<keyword evidence="10" id="KW-1185">Reference proteome</keyword>
<keyword evidence="2" id="KW-1277">Toxin-antitoxin system</keyword>
<keyword evidence="3" id="KW-0540">Nuclease</keyword>
<evidence type="ECO:0000313" key="9">
    <source>
        <dbReference type="EMBL" id="MCW1913147.1"/>
    </source>
</evidence>
<dbReference type="InterPro" id="IPR050556">
    <property type="entry name" value="Type_II_TA_system_RNase"/>
</dbReference>
<evidence type="ECO:0000256" key="2">
    <source>
        <dbReference type="ARBA" id="ARBA00022649"/>
    </source>
</evidence>
<comment type="cofactor">
    <cofactor evidence="1">
        <name>Mg(2+)</name>
        <dbReference type="ChEBI" id="CHEBI:18420"/>
    </cofactor>
</comment>
<dbReference type="InterPro" id="IPR029060">
    <property type="entry name" value="PIN-like_dom_sf"/>
</dbReference>
<reference evidence="9" key="1">
    <citation type="submission" date="2022-10" db="EMBL/GenBank/DDBJ databases">
        <title>Luteolibacter sp. GHJ8, whole genome shotgun sequencing project.</title>
        <authorList>
            <person name="Zhao G."/>
            <person name="Shen L."/>
        </authorList>
    </citation>
    <scope>NUCLEOTIDE SEQUENCE</scope>
    <source>
        <strain evidence="9">GHJ8</strain>
    </source>
</reference>
<sequence length="137" mass="14903">MTTVTIDTSVLLAIFKGEPEGSLWLGKLQQLAETAALRVSPVVLAEVRSFFPSDEPCLEALESLQIQYSELEASSALLAGAVFRKYRQAGGPRTTILPDFMVAAHAAKQADALATNDRGYLRTYFPKLRLVSISEEG</sequence>
<comment type="caution">
    <text evidence="9">The sequence shown here is derived from an EMBL/GenBank/DDBJ whole genome shotgun (WGS) entry which is preliminary data.</text>
</comment>
<dbReference type="Gene3D" id="3.40.50.1010">
    <property type="entry name" value="5'-nuclease"/>
    <property type="match status" value="1"/>
</dbReference>
<accession>A0ABT3FZX4</accession>
<organism evidence="9 10">
    <name type="scientific">Luteolibacter rhizosphaerae</name>
    <dbReference type="NCBI Taxonomy" id="2989719"/>
    <lineage>
        <taxon>Bacteria</taxon>
        <taxon>Pseudomonadati</taxon>
        <taxon>Verrucomicrobiota</taxon>
        <taxon>Verrucomicrobiia</taxon>
        <taxon>Verrucomicrobiales</taxon>
        <taxon>Verrucomicrobiaceae</taxon>
        <taxon>Luteolibacter</taxon>
    </lineage>
</organism>
<feature type="domain" description="PIN" evidence="8">
    <location>
        <begin position="5"/>
        <end position="125"/>
    </location>
</feature>
<name>A0ABT3FZX4_9BACT</name>
<dbReference type="Proteomes" id="UP001165653">
    <property type="component" value="Unassembled WGS sequence"/>
</dbReference>
<keyword evidence="6" id="KW-0460">Magnesium</keyword>
<dbReference type="CDD" id="cd09871">
    <property type="entry name" value="PIN_MtVapC28-VapC30-like"/>
    <property type="match status" value="1"/>
</dbReference>
<dbReference type="PANTHER" id="PTHR33653:SF1">
    <property type="entry name" value="RIBONUCLEASE VAPC2"/>
    <property type="match status" value="1"/>
</dbReference>
<keyword evidence="4" id="KW-0479">Metal-binding</keyword>
<evidence type="ECO:0000313" key="10">
    <source>
        <dbReference type="Proteomes" id="UP001165653"/>
    </source>
</evidence>
<evidence type="ECO:0000259" key="8">
    <source>
        <dbReference type="Pfam" id="PF01850"/>
    </source>
</evidence>
<proteinExistence type="inferred from homology"/>
<evidence type="ECO:0000256" key="5">
    <source>
        <dbReference type="ARBA" id="ARBA00022801"/>
    </source>
</evidence>